<dbReference type="RefSeq" id="WP_115773863.1">
    <property type="nucleotide sequence ID" value="NZ_PIOC01000019.1"/>
</dbReference>
<accession>A0A3D8PRM3</accession>
<evidence type="ECO:0000313" key="3">
    <source>
        <dbReference type="Proteomes" id="UP000257143"/>
    </source>
</evidence>
<dbReference type="EMBL" id="PIOC01000019">
    <property type="protein sequence ID" value="RDW17615.1"/>
    <property type="molecule type" value="Genomic_DNA"/>
</dbReference>
<name>A0A3D8PRM3_9BACI</name>
<sequence>MPNLQSYKLSAIARGDKELVGIIEQAERVDELEERNAFLEKAHRINVNIAENVLEERNRFKQAIEKASDELGSPDLENGVLRADRVLVKALKGEWGNEK</sequence>
<reference evidence="3" key="1">
    <citation type="submission" date="2017-11" db="EMBL/GenBank/DDBJ databases">
        <authorList>
            <person name="Zhu W."/>
        </authorList>
    </citation>
    <scope>NUCLEOTIDE SEQUENCE [LARGE SCALE GENOMIC DNA]</scope>
    <source>
        <strain evidence="3">CAU 1183</strain>
    </source>
</reference>
<protein>
    <submittedName>
        <fullName evidence="2">Uncharacterized protein</fullName>
    </submittedName>
</protein>
<comment type="caution">
    <text evidence="2">The sequence shown here is derived from an EMBL/GenBank/DDBJ whole genome shotgun (WGS) entry which is preliminary data.</text>
</comment>
<dbReference type="Proteomes" id="UP000257143">
    <property type="component" value="Unassembled WGS sequence"/>
</dbReference>
<organism evidence="2 3">
    <name type="scientific">Oceanobacillus arenosus</name>
    <dbReference type="NCBI Taxonomy" id="1229153"/>
    <lineage>
        <taxon>Bacteria</taxon>
        <taxon>Bacillati</taxon>
        <taxon>Bacillota</taxon>
        <taxon>Bacilli</taxon>
        <taxon>Bacillales</taxon>
        <taxon>Bacillaceae</taxon>
        <taxon>Oceanobacillus</taxon>
    </lineage>
</organism>
<proteinExistence type="predicted"/>
<keyword evidence="3" id="KW-1185">Reference proteome</keyword>
<keyword evidence="1" id="KW-0175">Coiled coil</keyword>
<dbReference type="AlphaFoldDB" id="A0A3D8PRM3"/>
<evidence type="ECO:0000313" key="2">
    <source>
        <dbReference type="EMBL" id="RDW17615.1"/>
    </source>
</evidence>
<gene>
    <name evidence="2" type="ORF">CWR48_13950</name>
</gene>
<evidence type="ECO:0000256" key="1">
    <source>
        <dbReference type="SAM" id="Coils"/>
    </source>
</evidence>
<feature type="coiled-coil region" evidence="1">
    <location>
        <begin position="22"/>
        <end position="70"/>
    </location>
</feature>